<dbReference type="InterPro" id="IPR025997">
    <property type="entry name" value="SBP_2_dom"/>
</dbReference>
<keyword evidence="6" id="KW-1185">Reference proteome</keyword>
<dbReference type="Pfam" id="PF13407">
    <property type="entry name" value="Peripla_BP_4"/>
    <property type="match status" value="1"/>
</dbReference>
<dbReference type="eggNOG" id="COG1879">
    <property type="taxonomic scope" value="Bacteria"/>
</dbReference>
<protein>
    <submittedName>
        <fullName evidence="5">Periplasmic binding protein</fullName>
    </submittedName>
</protein>
<comment type="subcellular location">
    <subcellularLocation>
        <location evidence="1">Cell envelope</location>
    </subcellularLocation>
</comment>
<feature type="domain" description="Periplasmic binding protein" evidence="4">
    <location>
        <begin position="38"/>
        <end position="292"/>
    </location>
</feature>
<dbReference type="PANTHER" id="PTHR46847:SF1">
    <property type="entry name" value="D-ALLOSE-BINDING PERIPLASMIC PROTEIN-RELATED"/>
    <property type="match status" value="1"/>
</dbReference>
<dbReference type="AlphaFoldDB" id="A0A087CHW7"/>
<accession>A0A087CHW7</accession>
<evidence type="ECO:0000256" key="3">
    <source>
        <dbReference type="ARBA" id="ARBA00022729"/>
    </source>
</evidence>
<comment type="similarity">
    <text evidence="2">Belongs to the bacterial solute-binding protein 2 family.</text>
</comment>
<dbReference type="InterPro" id="IPR028082">
    <property type="entry name" value="Peripla_BP_I"/>
</dbReference>
<evidence type="ECO:0000313" key="6">
    <source>
        <dbReference type="Proteomes" id="UP000029050"/>
    </source>
</evidence>
<reference evidence="5 6" key="1">
    <citation type="submission" date="2014-03" db="EMBL/GenBank/DDBJ databases">
        <title>Genomics of Bifidobacteria.</title>
        <authorList>
            <person name="Ventura M."/>
            <person name="Milani C."/>
            <person name="Lugli G.A."/>
        </authorList>
    </citation>
    <scope>NUCLEOTIDE SEQUENCE [LARGE SCALE GENOMIC DNA]</scope>
    <source>
        <strain evidence="5 6">LMG 21775</strain>
    </source>
</reference>
<name>A0A087CHW7_9BIFI</name>
<gene>
    <name evidence="5" type="ORF">BPSY_0658</name>
</gene>
<dbReference type="PANTHER" id="PTHR46847">
    <property type="entry name" value="D-ALLOSE-BINDING PERIPLASMIC PROTEIN-RELATED"/>
    <property type="match status" value="1"/>
</dbReference>
<proteinExistence type="inferred from homology"/>
<evidence type="ECO:0000256" key="2">
    <source>
        <dbReference type="ARBA" id="ARBA00007639"/>
    </source>
</evidence>
<evidence type="ECO:0000259" key="4">
    <source>
        <dbReference type="Pfam" id="PF13407"/>
    </source>
</evidence>
<dbReference type="Gene3D" id="3.40.50.2300">
    <property type="match status" value="2"/>
</dbReference>
<dbReference type="SUPFAM" id="SSF53822">
    <property type="entry name" value="Periplasmic binding protein-like I"/>
    <property type="match status" value="1"/>
</dbReference>
<evidence type="ECO:0000313" key="5">
    <source>
        <dbReference type="EMBL" id="KFI82867.1"/>
    </source>
</evidence>
<dbReference type="STRING" id="218140.BPSY_0658"/>
<sequence>MVAVLVVLAIVAGVGWFVKNRQSTASAEGTTGAAKPVIAVSARTTDSDYYVQWLNGVKKEAARIGATLKIYDANGDDSQQILDIESATALKPAAILVDHGLEGIEPNVKKALDAGIPVVGFDSVISDSRAISVSQSDEKLSKLATDRLVKDTDGKATVIYAYVAGFAPLDARNKVWESVKKANPGIKQVAQVGVVNDSTAQQTAEQVKASLQAHPDTTVVFAPYDEFAKGATQAVEELGLTGKVKVYGVDISDADIAVLGKTDSPWVLTATTDPSNVGAVAIRTAFRAGEGKQTTKDVLVPPALVTAEEIRKNKISSVSQLVKYFPSLVTDDISPVAEAK</sequence>
<keyword evidence="3" id="KW-0732">Signal</keyword>
<dbReference type="Proteomes" id="UP000029050">
    <property type="component" value="Unassembled WGS sequence"/>
</dbReference>
<dbReference type="EMBL" id="JGZI01000008">
    <property type="protein sequence ID" value="KFI82867.1"/>
    <property type="molecule type" value="Genomic_DNA"/>
</dbReference>
<comment type="caution">
    <text evidence="5">The sequence shown here is derived from an EMBL/GenBank/DDBJ whole genome shotgun (WGS) entry which is preliminary data.</text>
</comment>
<evidence type="ECO:0000256" key="1">
    <source>
        <dbReference type="ARBA" id="ARBA00004196"/>
    </source>
</evidence>
<dbReference type="GO" id="GO:0030313">
    <property type="term" value="C:cell envelope"/>
    <property type="evidence" value="ECO:0007669"/>
    <property type="project" value="UniProtKB-SubCell"/>
</dbReference>
<dbReference type="GO" id="GO:0030246">
    <property type="term" value="F:carbohydrate binding"/>
    <property type="evidence" value="ECO:0007669"/>
    <property type="project" value="UniProtKB-ARBA"/>
</dbReference>
<organism evidence="5 6">
    <name type="scientific">Bifidobacterium psychraerophilum</name>
    <dbReference type="NCBI Taxonomy" id="218140"/>
    <lineage>
        <taxon>Bacteria</taxon>
        <taxon>Bacillati</taxon>
        <taxon>Actinomycetota</taxon>
        <taxon>Actinomycetes</taxon>
        <taxon>Bifidobacteriales</taxon>
        <taxon>Bifidobacteriaceae</taxon>
        <taxon>Bifidobacterium</taxon>
    </lineage>
</organism>